<organism evidence="2 3">
    <name type="scientific">Paxillus rubicundulus Ve08.2h10</name>
    <dbReference type="NCBI Taxonomy" id="930991"/>
    <lineage>
        <taxon>Eukaryota</taxon>
        <taxon>Fungi</taxon>
        <taxon>Dikarya</taxon>
        <taxon>Basidiomycota</taxon>
        <taxon>Agaricomycotina</taxon>
        <taxon>Agaricomycetes</taxon>
        <taxon>Agaricomycetidae</taxon>
        <taxon>Boletales</taxon>
        <taxon>Paxilineae</taxon>
        <taxon>Paxillaceae</taxon>
        <taxon>Paxillus</taxon>
    </lineage>
</organism>
<dbReference type="HOGENOM" id="CLU_2722956_0_0_1"/>
<protein>
    <submittedName>
        <fullName evidence="2">Uncharacterized protein</fullName>
    </submittedName>
</protein>
<dbReference type="Proteomes" id="UP000054538">
    <property type="component" value="Unassembled WGS sequence"/>
</dbReference>
<dbReference type="EMBL" id="KN824911">
    <property type="protein sequence ID" value="KIK97984.1"/>
    <property type="molecule type" value="Genomic_DNA"/>
</dbReference>
<dbReference type="InParanoid" id="A0A0D0E7V8"/>
<gene>
    <name evidence="2" type="ORF">PAXRUDRAFT_824366</name>
</gene>
<feature type="region of interest" description="Disordered" evidence="1">
    <location>
        <begin position="22"/>
        <end position="45"/>
    </location>
</feature>
<reference evidence="2 3" key="1">
    <citation type="submission" date="2014-04" db="EMBL/GenBank/DDBJ databases">
        <authorList>
            <consortium name="DOE Joint Genome Institute"/>
            <person name="Kuo A."/>
            <person name="Kohler A."/>
            <person name="Jargeat P."/>
            <person name="Nagy L.G."/>
            <person name="Floudas D."/>
            <person name="Copeland A."/>
            <person name="Barry K.W."/>
            <person name="Cichocki N."/>
            <person name="Veneault-Fourrey C."/>
            <person name="LaButti K."/>
            <person name="Lindquist E.A."/>
            <person name="Lipzen A."/>
            <person name="Lundell T."/>
            <person name="Morin E."/>
            <person name="Murat C."/>
            <person name="Sun H."/>
            <person name="Tunlid A."/>
            <person name="Henrissat B."/>
            <person name="Grigoriev I.V."/>
            <person name="Hibbett D.S."/>
            <person name="Martin F."/>
            <person name="Nordberg H.P."/>
            <person name="Cantor M.N."/>
            <person name="Hua S.X."/>
        </authorList>
    </citation>
    <scope>NUCLEOTIDE SEQUENCE [LARGE SCALE GENOMIC DNA]</scope>
    <source>
        <strain evidence="2 3">Ve08.2h10</strain>
    </source>
</reference>
<evidence type="ECO:0000313" key="2">
    <source>
        <dbReference type="EMBL" id="KIK97984.1"/>
    </source>
</evidence>
<evidence type="ECO:0000313" key="3">
    <source>
        <dbReference type="Proteomes" id="UP000054538"/>
    </source>
</evidence>
<dbReference type="AlphaFoldDB" id="A0A0D0E7V8"/>
<feature type="compositionally biased region" description="Polar residues" evidence="1">
    <location>
        <begin position="30"/>
        <end position="45"/>
    </location>
</feature>
<accession>A0A0D0E7V8</accession>
<keyword evidence="3" id="KW-1185">Reference proteome</keyword>
<evidence type="ECO:0000256" key="1">
    <source>
        <dbReference type="SAM" id="MobiDB-lite"/>
    </source>
</evidence>
<proteinExistence type="predicted"/>
<sequence>MFGHQRSVRVCHASLPHVSEQLPRVHLRSDSSTRGSPNSDCNSYSLSPGRDFQHWHTFRNEGHLNPSAKAKH</sequence>
<reference evidence="3" key="2">
    <citation type="submission" date="2015-01" db="EMBL/GenBank/DDBJ databases">
        <title>Evolutionary Origins and Diversification of the Mycorrhizal Mutualists.</title>
        <authorList>
            <consortium name="DOE Joint Genome Institute"/>
            <consortium name="Mycorrhizal Genomics Consortium"/>
            <person name="Kohler A."/>
            <person name="Kuo A."/>
            <person name="Nagy L.G."/>
            <person name="Floudas D."/>
            <person name="Copeland A."/>
            <person name="Barry K.W."/>
            <person name="Cichocki N."/>
            <person name="Veneault-Fourrey C."/>
            <person name="LaButti K."/>
            <person name="Lindquist E.A."/>
            <person name="Lipzen A."/>
            <person name="Lundell T."/>
            <person name="Morin E."/>
            <person name="Murat C."/>
            <person name="Riley R."/>
            <person name="Ohm R."/>
            <person name="Sun H."/>
            <person name="Tunlid A."/>
            <person name="Henrissat B."/>
            <person name="Grigoriev I.V."/>
            <person name="Hibbett D.S."/>
            <person name="Martin F."/>
        </authorList>
    </citation>
    <scope>NUCLEOTIDE SEQUENCE [LARGE SCALE GENOMIC DNA]</scope>
    <source>
        <strain evidence="3">Ve08.2h10</strain>
    </source>
</reference>
<name>A0A0D0E7V8_9AGAM</name>